<proteinExistence type="inferred from homology"/>
<evidence type="ECO:0000256" key="9">
    <source>
        <dbReference type="NCBIfam" id="TIGR03303"/>
    </source>
</evidence>
<comment type="subunit">
    <text evidence="8">Part of the Bam complex.</text>
</comment>
<dbReference type="KEGG" id="fgu:SD28_03360"/>
<dbReference type="AlphaFoldDB" id="A0A0A8E468"/>
<dbReference type="InterPro" id="IPR039910">
    <property type="entry name" value="D15-like"/>
</dbReference>
<dbReference type="Gene3D" id="3.10.20.310">
    <property type="entry name" value="membrane protein fhac"/>
    <property type="match status" value="5"/>
</dbReference>
<comment type="similarity">
    <text evidence="8">Belongs to the BamA family.</text>
</comment>
<feature type="domain" description="POTRA" evidence="10">
    <location>
        <begin position="28"/>
        <end position="95"/>
    </location>
</feature>
<dbReference type="PROSITE" id="PS51779">
    <property type="entry name" value="POTRA"/>
    <property type="match status" value="4"/>
</dbReference>
<evidence type="ECO:0000259" key="10">
    <source>
        <dbReference type="PROSITE" id="PS51779"/>
    </source>
</evidence>
<evidence type="ECO:0000256" key="7">
    <source>
        <dbReference type="ARBA" id="ARBA00023237"/>
    </source>
</evidence>
<evidence type="ECO:0000256" key="4">
    <source>
        <dbReference type="ARBA" id="ARBA00022729"/>
    </source>
</evidence>
<feature type="chain" id="PRO_5008984382" description="Outer membrane protein assembly factor BamA" evidence="8">
    <location>
        <begin position="24"/>
        <end position="795"/>
    </location>
</feature>
<evidence type="ECO:0000256" key="5">
    <source>
        <dbReference type="ARBA" id="ARBA00022737"/>
    </source>
</evidence>
<keyword evidence="5 8" id="KW-0677">Repeat</keyword>
<accession>A0A0A8E468</accession>
<dbReference type="GO" id="GO:0043165">
    <property type="term" value="P:Gram-negative-bacterium-type cell outer membrane assembly"/>
    <property type="evidence" value="ECO:0007669"/>
    <property type="project" value="UniProtKB-UniRule"/>
</dbReference>
<keyword evidence="3 8" id="KW-0812">Transmembrane</keyword>
<evidence type="ECO:0000256" key="1">
    <source>
        <dbReference type="ARBA" id="ARBA00004370"/>
    </source>
</evidence>
<comment type="subcellular location">
    <subcellularLocation>
        <location evidence="8">Cell outer membrane</location>
    </subcellularLocation>
    <subcellularLocation>
        <location evidence="1">Membrane</location>
    </subcellularLocation>
</comment>
<gene>
    <name evidence="8" type="primary">bamA</name>
    <name evidence="11" type="ORF">SD28_03360</name>
</gene>
<dbReference type="STRING" id="594679.SD28_03360"/>
<organism evidence="11 12">
    <name type="scientific">Allofrancisella guangzhouensis</name>
    <dbReference type="NCBI Taxonomy" id="594679"/>
    <lineage>
        <taxon>Bacteria</taxon>
        <taxon>Pseudomonadati</taxon>
        <taxon>Pseudomonadota</taxon>
        <taxon>Gammaproteobacteria</taxon>
        <taxon>Thiotrichales</taxon>
        <taxon>Francisellaceae</taxon>
        <taxon>Allofrancisella</taxon>
    </lineage>
</organism>
<evidence type="ECO:0000256" key="3">
    <source>
        <dbReference type="ARBA" id="ARBA00022692"/>
    </source>
</evidence>
<evidence type="ECO:0000256" key="6">
    <source>
        <dbReference type="ARBA" id="ARBA00023136"/>
    </source>
</evidence>
<dbReference type="GO" id="GO:1990063">
    <property type="term" value="C:Bam protein complex"/>
    <property type="evidence" value="ECO:0007669"/>
    <property type="project" value="TreeGrafter"/>
</dbReference>
<evidence type="ECO:0000256" key="8">
    <source>
        <dbReference type="HAMAP-Rule" id="MF_01430"/>
    </source>
</evidence>
<name>A0A0A8E468_9GAMM</name>
<dbReference type="EMBL" id="CP010427">
    <property type="protein sequence ID" value="AJC48744.1"/>
    <property type="molecule type" value="Genomic_DNA"/>
</dbReference>
<protein>
    <recommendedName>
        <fullName evidence="8 9">Outer membrane protein assembly factor BamA</fullName>
    </recommendedName>
</protein>
<keyword evidence="7 8" id="KW-0998">Cell outer membrane</keyword>
<dbReference type="HOGENOM" id="CLU_007664_1_0_6"/>
<dbReference type="InterPro" id="IPR010827">
    <property type="entry name" value="BamA/TamA_POTRA"/>
</dbReference>
<dbReference type="PROSITE" id="PS51257">
    <property type="entry name" value="PROKAR_LIPOPROTEIN"/>
    <property type="match status" value="1"/>
</dbReference>
<dbReference type="HAMAP" id="MF_01430">
    <property type="entry name" value="OM_assembly_BamA"/>
    <property type="match status" value="1"/>
</dbReference>
<dbReference type="InterPro" id="IPR023707">
    <property type="entry name" value="OM_assembly_BamA"/>
</dbReference>
<reference evidence="11 12" key="1">
    <citation type="submission" date="2014-12" db="EMBL/GenBank/DDBJ databases">
        <title>Complete genome sequence of Francisella guanzhouensis strain 08HL01032 isolated from air-conditioning system in China.</title>
        <authorList>
            <person name="Svensson D."/>
            <person name="Ohrman C."/>
            <person name="Backman S."/>
            <person name="Karlsson E."/>
            <person name="Nilsson E."/>
            <person name="Bystrom M."/>
            <person name="Larkeryd A."/>
            <person name="Stenberg P."/>
            <person name="Scholtz H.C."/>
            <person name="Forsman M."/>
            <person name="Sjodin A."/>
        </authorList>
    </citation>
    <scope>NUCLEOTIDE SEQUENCE [LARGE SCALE GENOMIC DNA]</scope>
    <source>
        <strain evidence="11 12">08HL01032</strain>
    </source>
</reference>
<evidence type="ECO:0000313" key="12">
    <source>
        <dbReference type="Proteomes" id="UP000031104"/>
    </source>
</evidence>
<dbReference type="Pfam" id="PF07244">
    <property type="entry name" value="POTRA"/>
    <property type="match status" value="5"/>
</dbReference>
<keyword evidence="2 8" id="KW-1134">Transmembrane beta strand</keyword>
<evidence type="ECO:0000256" key="2">
    <source>
        <dbReference type="ARBA" id="ARBA00022452"/>
    </source>
</evidence>
<keyword evidence="6 8" id="KW-0472">Membrane</keyword>
<dbReference type="PANTHER" id="PTHR12815">
    <property type="entry name" value="SORTING AND ASSEMBLY MACHINERY SAMM50 PROTEIN FAMILY MEMBER"/>
    <property type="match status" value="1"/>
</dbReference>
<dbReference type="OrthoDB" id="9803054at2"/>
<dbReference type="InterPro" id="IPR034746">
    <property type="entry name" value="POTRA"/>
</dbReference>
<dbReference type="Gene3D" id="2.40.160.50">
    <property type="entry name" value="membrane protein fhac: a member of the omp85/tpsb transporter family"/>
    <property type="match status" value="1"/>
</dbReference>
<keyword evidence="4 8" id="KW-0732">Signal</keyword>
<dbReference type="Pfam" id="PF01103">
    <property type="entry name" value="Omp85"/>
    <property type="match status" value="1"/>
</dbReference>
<dbReference type="GO" id="GO:0051205">
    <property type="term" value="P:protein insertion into membrane"/>
    <property type="evidence" value="ECO:0007669"/>
    <property type="project" value="UniProtKB-UniRule"/>
</dbReference>
<feature type="domain" description="POTRA" evidence="10">
    <location>
        <begin position="273"/>
        <end position="351"/>
    </location>
</feature>
<dbReference type="RefSeq" id="WP_039124090.1">
    <property type="nucleotide sequence ID" value="NZ_CP010427.1"/>
</dbReference>
<feature type="domain" description="POTRA" evidence="10">
    <location>
        <begin position="354"/>
        <end position="428"/>
    </location>
</feature>
<dbReference type="PIRSF" id="PIRSF006076">
    <property type="entry name" value="OM_assembly_OMP85"/>
    <property type="match status" value="1"/>
</dbReference>
<keyword evidence="12" id="KW-1185">Reference proteome</keyword>
<evidence type="ECO:0000313" key="11">
    <source>
        <dbReference type="EMBL" id="AJC48744.1"/>
    </source>
</evidence>
<feature type="domain" description="POTRA" evidence="10">
    <location>
        <begin position="96"/>
        <end position="176"/>
    </location>
</feature>
<dbReference type="InterPro" id="IPR000184">
    <property type="entry name" value="Bac_surfAg_D15"/>
</dbReference>
<comment type="function">
    <text evidence="8">Part of the outer membrane protein assembly complex, which is involved in assembly and insertion of beta-barrel proteins into the outer membrane.</text>
</comment>
<dbReference type="NCBIfam" id="TIGR03303">
    <property type="entry name" value="OM_YaeT"/>
    <property type="match status" value="1"/>
</dbReference>
<dbReference type="Proteomes" id="UP000031104">
    <property type="component" value="Chromosome"/>
</dbReference>
<sequence precursor="true">MFFLRKKFVLTSLLMGIACVSWAETGSFILDKVSIDGLEGLQGDVVKSRIGFKRGSYITPEDTNQIINNLYGTGFFNSVDLYRKGSNLFINVKERPIIADFSFSGNKKIKKEDLEKVFTDAGIYVGNVYNPNTMFLLKQSLLSQYSMMGLYGAKIDENIRKLPNNRININLTIKEGKPATIDDINFVGNKSFDDSDLKSGLAFQAPSIWNLWGFLAQFDSYSPNGMDRSIQDVTNYYLDRGFLDFKVTSKQASMSKDREHSYITFGVQEGDVYKVGNISLDGKFIIPKSEVESLIQLQEGEVFSKKKLVDTVEAIKTLLGSKGYAFVTVNPIPDVDKEKRVVSFKFVVDAGKKVYVNRVNFFGNNVTNDYVFRRQLQYYEQSTYDKEAIDKSQRRLDQLPYVASADMQLVPVEGTDDLVDINYNIKERNANSITGSLGYSDLYGFMIGGRLNMPNVFGTGNTFNINAQLSIPFQQLDISYIDPFFTTSGISQSVSAYVNRSNFAKTDAIAAYQLDTFGARLMYGLPISTFSNVSWGLTFANNTLKQSEGYKSSIVEWFIQQQGGRNVFNEPAITGGWSYNNSNKYMFPTQGGSFNLNGSINIPGISNINSYKVEVGGTYNIAVPNTDLSALSIRAGVQYGGGYGKTKELPFYENFYGGGWGSVRGFLQGSLGPRDLNLVDPNNPQPGNSIGGNLNIYNNWDLLFPVPFIKDSSNMRIGAFLDIGNTYITYDLNGVLSPTPPSPTSPSLGNLKYSVGVEFRWASPMGPLAISFAQPFNVQKGDITQVFQFSLGQNF</sequence>
<dbReference type="PANTHER" id="PTHR12815:SF23">
    <property type="entry name" value="OUTER MEMBRANE PROTEIN ASSEMBLY FACTOR BAMA"/>
    <property type="match status" value="1"/>
</dbReference>
<feature type="signal peptide" evidence="8">
    <location>
        <begin position="1"/>
        <end position="23"/>
    </location>
</feature>